<dbReference type="PANTHER" id="PTHR45228">
    <property type="entry name" value="CYCLIC DI-GMP PHOSPHODIESTERASE TM_0186-RELATED"/>
    <property type="match status" value="1"/>
</dbReference>
<dbReference type="Proteomes" id="UP000196125">
    <property type="component" value="Unassembled WGS sequence"/>
</dbReference>
<feature type="domain" description="HD-GYP" evidence="3">
    <location>
        <begin position="715"/>
        <end position="935"/>
    </location>
</feature>
<dbReference type="GO" id="GO:0008081">
    <property type="term" value="F:phosphoric diester hydrolase activity"/>
    <property type="evidence" value="ECO:0007669"/>
    <property type="project" value="UniProtKB-ARBA"/>
</dbReference>
<keyword evidence="7" id="KW-1185">Reference proteome</keyword>
<accession>A0A1Y6J1C4</accession>
<dbReference type="RefSeq" id="WP_087483042.1">
    <property type="nucleotide sequence ID" value="NZ_AP024884.1"/>
</dbReference>
<reference evidence="5 6" key="1">
    <citation type="submission" date="2017-05" db="EMBL/GenBank/DDBJ databases">
        <authorList>
            <person name="Song R."/>
            <person name="Chenine A.L."/>
            <person name="Ruprecht R.M."/>
        </authorList>
    </citation>
    <scope>NUCLEOTIDE SEQUENCE [LARGE SCALE GENOMIC DNA]</scope>
    <source>
        <strain evidence="5 6">CECT 7927</strain>
    </source>
</reference>
<gene>
    <name evidence="5" type="primary">mcpB</name>
    <name evidence="4" type="ORF">SBX37_20945</name>
    <name evidence="5" type="ORF">VIM7927_04414</name>
</gene>
<evidence type="ECO:0000259" key="3">
    <source>
        <dbReference type="PROSITE" id="PS51832"/>
    </source>
</evidence>
<dbReference type="PROSITE" id="PS51832">
    <property type="entry name" value="HD_GYP"/>
    <property type="match status" value="1"/>
</dbReference>
<feature type="transmembrane region" description="Helical" evidence="2">
    <location>
        <begin position="12"/>
        <end position="32"/>
    </location>
</feature>
<evidence type="ECO:0000313" key="6">
    <source>
        <dbReference type="Proteomes" id="UP000196125"/>
    </source>
</evidence>
<evidence type="ECO:0000256" key="2">
    <source>
        <dbReference type="SAM" id="Phobius"/>
    </source>
</evidence>
<keyword evidence="2" id="KW-0812">Transmembrane</keyword>
<dbReference type="EMBL" id="FXXI01000017">
    <property type="protein sequence ID" value="SMS03051.1"/>
    <property type="molecule type" value="Genomic_DNA"/>
</dbReference>
<organism evidence="5 6">
    <name type="scientific">Vibrio mangrovi</name>
    <dbReference type="NCBI Taxonomy" id="474394"/>
    <lineage>
        <taxon>Bacteria</taxon>
        <taxon>Pseudomonadati</taxon>
        <taxon>Pseudomonadota</taxon>
        <taxon>Gammaproteobacteria</taxon>
        <taxon>Vibrionales</taxon>
        <taxon>Vibrionaceae</taxon>
        <taxon>Vibrio</taxon>
    </lineage>
</organism>
<dbReference type="InterPro" id="IPR037522">
    <property type="entry name" value="HD_GYP_dom"/>
</dbReference>
<dbReference type="GO" id="GO:0005886">
    <property type="term" value="C:plasma membrane"/>
    <property type="evidence" value="ECO:0007669"/>
    <property type="project" value="UniProtKB-SubCell"/>
</dbReference>
<dbReference type="InterPro" id="IPR029151">
    <property type="entry name" value="Sensor-like_sf"/>
</dbReference>
<dbReference type="Proteomes" id="UP001283366">
    <property type="component" value="Unassembled WGS sequence"/>
</dbReference>
<dbReference type="SUPFAM" id="SSF103190">
    <property type="entry name" value="Sensory domain-like"/>
    <property type="match status" value="1"/>
</dbReference>
<comment type="subcellular location">
    <subcellularLocation>
        <location evidence="1">Cell inner membrane</location>
    </subcellularLocation>
</comment>
<dbReference type="AlphaFoldDB" id="A0A1Y6J1C4"/>
<keyword evidence="2" id="KW-1133">Transmembrane helix</keyword>
<dbReference type="InterPro" id="IPR003607">
    <property type="entry name" value="HD/PDEase_dom"/>
</dbReference>
<dbReference type="InterPro" id="IPR029016">
    <property type="entry name" value="GAF-like_dom_sf"/>
</dbReference>
<dbReference type="InterPro" id="IPR052020">
    <property type="entry name" value="Cyclic_di-GMP/3'3'-cGAMP_PDE"/>
</dbReference>
<reference evidence="4 7" key="2">
    <citation type="submission" date="2023-11" db="EMBL/GenBank/DDBJ databases">
        <title>Plant-associative lifestyle of Vibrio porteresiae and its evolutionary dynamics.</title>
        <authorList>
            <person name="Rameshkumar N."/>
            <person name="Kirti K."/>
        </authorList>
    </citation>
    <scope>NUCLEOTIDE SEQUENCE [LARGE SCALE GENOMIC DNA]</scope>
    <source>
        <strain evidence="4 7">MSSRF38</strain>
    </source>
</reference>
<dbReference type="CDD" id="cd00077">
    <property type="entry name" value="HDc"/>
    <property type="match status" value="1"/>
</dbReference>
<proteinExistence type="predicted"/>
<dbReference type="SUPFAM" id="SSF109604">
    <property type="entry name" value="HD-domain/PDEase-like"/>
    <property type="match status" value="2"/>
</dbReference>
<dbReference type="PANTHER" id="PTHR45228:SF5">
    <property type="entry name" value="CYCLIC DI-GMP PHOSPHODIESTERASE VC_1348-RELATED"/>
    <property type="match status" value="1"/>
</dbReference>
<name>A0A1Y6J1C4_9VIBR</name>
<evidence type="ECO:0000313" key="4">
    <source>
        <dbReference type="EMBL" id="MDW6005339.1"/>
    </source>
</evidence>
<dbReference type="Pfam" id="PF13487">
    <property type="entry name" value="HD_5"/>
    <property type="match status" value="1"/>
</dbReference>
<dbReference type="Gene3D" id="3.30.450.40">
    <property type="match status" value="1"/>
</dbReference>
<evidence type="ECO:0000313" key="5">
    <source>
        <dbReference type="EMBL" id="SMS03051.1"/>
    </source>
</evidence>
<dbReference type="Gene3D" id="1.10.3210.10">
    <property type="entry name" value="Hypothetical protein af1432"/>
    <property type="match status" value="2"/>
</dbReference>
<dbReference type="OrthoDB" id="9764808at2"/>
<keyword evidence="2" id="KW-0472">Membrane</keyword>
<dbReference type="Gene3D" id="3.30.450.20">
    <property type="entry name" value="PAS domain"/>
    <property type="match status" value="2"/>
</dbReference>
<evidence type="ECO:0000256" key="1">
    <source>
        <dbReference type="ARBA" id="ARBA00004533"/>
    </source>
</evidence>
<dbReference type="EMBL" id="JAWRCO010000002">
    <property type="protein sequence ID" value="MDW6005339.1"/>
    <property type="molecule type" value="Genomic_DNA"/>
</dbReference>
<sequence>MKLRRYSLSIHIGSLFLILTSIVGAVLILISYNHAQALLTETAKQLSYENSRKIETEYKQSIGPILTTLDFLAFSTFVEKEHSPIDDKRWLASIALVFQKNTNLVALYFADDNGDFTIMRPLLDVQEKRRFDAPPNAVLYAQQTQPNGQNDIFFLDEQFQQISHHQSLDNQFDPRVRPWFVSAQFDGKIRLTEPYFFYFLKTHGVTLSRRSPDGHKVVGADFTLDSLSRQINGIGFSDHTKLILFDQQYNVLAQHNANISVTDTPAQNRNKLNNSLFAPILNRTSSQVIYEAVNDGERDWSLTLTPVTLNPYVTLMLAEAMPHDDLLSNLLSMRNQQVKTAIILLIVCFLIVAVVASRLAKPLKTLVQLSDNITRFEFRKTRYPKSMIKEVTNLSQSLQLMEHTLHDLLKLLRNTASNHDFNTLAKTITQQSYQITRAETIILYMYSAEKESFTTLANHAIIPFRIDINELLNETPWLKSQLQKGELVHISKQDNVTKKYRDQLFNSDIYLFPLLNRHRQLIGILNLGYERPITQEQTDKHAFLRELLGFAQIAKDNIDTLQQQKEMFYAFIELIASAIDTKSPHTKGHFQRVPTLVQWLTEAATADTRYYPYFKMTDSQWEELNIAAWLHDCGKITTPEYIFDKTTKLETVYDRIHEIRMRFELLKLQAETDYWKGLTEGKDQTVLLAELEETHRTLDEEFAFVAHCNTGSEPMTNEKIETLHRIAQRSWKRTLDDQSGVSLLEKQRAGKAAALPVMEKLLDDKAAHCISWEEGNYPQDMWQEDFSLKPGPLLYNRGELHNLSVRHGTLTEEERFILNDHIVQTIMLLNKLPYPEHLKNIPDIAGSHHERMDGQGFPRGLKAEELSVQARVMAIADVFESLTSRDRPYKKVNTLSEVIQHMTEMAVTGHLDPRIYLLFLENELYLRYAQEFLEESQITPIDKNIHIKQVKQYLRTMTHEM</sequence>
<feature type="transmembrane region" description="Helical" evidence="2">
    <location>
        <begin position="341"/>
        <end position="360"/>
    </location>
</feature>
<evidence type="ECO:0000313" key="7">
    <source>
        <dbReference type="Proteomes" id="UP001283366"/>
    </source>
</evidence>
<dbReference type="SUPFAM" id="SSF55781">
    <property type="entry name" value="GAF domain-like"/>
    <property type="match status" value="1"/>
</dbReference>
<protein>
    <submittedName>
        <fullName evidence="4">HD domain-containing phosphohydrolase</fullName>
    </submittedName>
    <submittedName>
        <fullName evidence="5">Methyl-accepting chemotaxis protein McpB</fullName>
    </submittedName>
</protein>